<dbReference type="Proteomes" id="UP001054902">
    <property type="component" value="Unassembled WGS sequence"/>
</dbReference>
<sequence>MSAVQGLSVVCEKKCFIGFDLGTSGARISVIEKDDSSSNQVYKELHSDAVLYKEYDDPTAWNEAIDKLLIETPDELLSTTKAICVSGTSASCLLVDKISGKPTRGLKAKMYNYDITQETDVSIDKHITPTAGIQAKEWIEKYAPKNHVTRGNTSALSKLLHYHASHPIQSNEKLAHQSEYVANTFFLAEPKKCGAGLDKNTRHYVSDWHNILKLGYDVQKLEYPSWMKECFEDIGINMNSVLPDVVAPGQEIGSISKSVAEKYGICKDAVIVGGTTDSNAAFIAAAAANEMPKYGTAVTSLGSTLAIKMLSKTPVEDSARGVYSHRFPDLCCGGSSTDDDEKDTDLWLVGGASNVGCAILRKEEFSNDELVQLSKDMDVSSDSYLSYYPLLKKGERFPIADSEKMPCLEPKSEDRQEYLKGILQGIARVEVTGFEVFDELGAVPSFPDVVMTAGGGSKNEKWSQMRERMLRESKSEGSNNVKVLRAEYAEASFGAAILAASSFT</sequence>
<proteinExistence type="inferred from homology"/>
<dbReference type="PANTHER" id="PTHR10196">
    <property type="entry name" value="SUGAR KINASE"/>
    <property type="match status" value="1"/>
</dbReference>
<dbReference type="CDD" id="cd07783">
    <property type="entry name" value="ASKHA_NBD_FGGY_SePSK_AtXK1-like"/>
    <property type="match status" value="1"/>
</dbReference>
<gene>
    <name evidence="4" type="ORF">CTEN210_03468</name>
</gene>
<dbReference type="GO" id="GO:0004856">
    <property type="term" value="F:D-xylulokinase activity"/>
    <property type="evidence" value="ECO:0007669"/>
    <property type="project" value="TreeGrafter"/>
</dbReference>
<evidence type="ECO:0000313" key="5">
    <source>
        <dbReference type="Proteomes" id="UP001054902"/>
    </source>
</evidence>
<dbReference type="PANTHER" id="PTHR10196:SF80">
    <property type="entry name" value="D-RIBULOSE KINASE"/>
    <property type="match status" value="1"/>
</dbReference>
<keyword evidence="5" id="KW-1185">Reference proteome</keyword>
<accession>A0AAD3CJZ4</accession>
<comment type="similarity">
    <text evidence="1">Belongs to the FGGY kinase family.</text>
</comment>
<evidence type="ECO:0000256" key="2">
    <source>
        <dbReference type="ARBA" id="ARBA00022679"/>
    </source>
</evidence>
<keyword evidence="3" id="KW-0418">Kinase</keyword>
<dbReference type="EMBL" id="BLLK01000022">
    <property type="protein sequence ID" value="GFH46993.1"/>
    <property type="molecule type" value="Genomic_DNA"/>
</dbReference>
<reference evidence="4 5" key="1">
    <citation type="journal article" date="2021" name="Sci. Rep.">
        <title>The genome of the diatom Chaetoceros tenuissimus carries an ancient integrated fragment of an extant virus.</title>
        <authorList>
            <person name="Hongo Y."/>
            <person name="Kimura K."/>
            <person name="Takaki Y."/>
            <person name="Yoshida Y."/>
            <person name="Baba S."/>
            <person name="Kobayashi G."/>
            <person name="Nagasaki K."/>
            <person name="Hano T."/>
            <person name="Tomaru Y."/>
        </authorList>
    </citation>
    <scope>NUCLEOTIDE SEQUENCE [LARGE SCALE GENOMIC DNA]</scope>
    <source>
        <strain evidence="4 5">NIES-3715</strain>
    </source>
</reference>
<dbReference type="Gene3D" id="3.30.420.40">
    <property type="match status" value="2"/>
</dbReference>
<evidence type="ECO:0000256" key="3">
    <source>
        <dbReference type="ARBA" id="ARBA00022777"/>
    </source>
</evidence>
<keyword evidence="2" id="KW-0808">Transferase</keyword>
<organism evidence="4 5">
    <name type="scientific">Chaetoceros tenuissimus</name>
    <dbReference type="NCBI Taxonomy" id="426638"/>
    <lineage>
        <taxon>Eukaryota</taxon>
        <taxon>Sar</taxon>
        <taxon>Stramenopiles</taxon>
        <taxon>Ochrophyta</taxon>
        <taxon>Bacillariophyta</taxon>
        <taxon>Coscinodiscophyceae</taxon>
        <taxon>Chaetocerotophycidae</taxon>
        <taxon>Chaetocerotales</taxon>
        <taxon>Chaetocerotaceae</taxon>
        <taxon>Chaetoceros</taxon>
    </lineage>
</organism>
<evidence type="ECO:0000313" key="4">
    <source>
        <dbReference type="EMBL" id="GFH46993.1"/>
    </source>
</evidence>
<name>A0AAD3CJZ4_9STRA</name>
<comment type="caution">
    <text evidence="4">The sequence shown here is derived from an EMBL/GenBank/DDBJ whole genome shotgun (WGS) entry which is preliminary data.</text>
</comment>
<dbReference type="GO" id="GO:0005829">
    <property type="term" value="C:cytosol"/>
    <property type="evidence" value="ECO:0007669"/>
    <property type="project" value="TreeGrafter"/>
</dbReference>
<protein>
    <submittedName>
        <fullName evidence="4">Uncharacterized protein</fullName>
    </submittedName>
</protein>
<dbReference type="AlphaFoldDB" id="A0AAD3CJZ4"/>
<dbReference type="GO" id="GO:0005997">
    <property type="term" value="P:xylulose metabolic process"/>
    <property type="evidence" value="ECO:0007669"/>
    <property type="project" value="TreeGrafter"/>
</dbReference>
<dbReference type="InterPro" id="IPR043129">
    <property type="entry name" value="ATPase_NBD"/>
</dbReference>
<evidence type="ECO:0000256" key="1">
    <source>
        <dbReference type="ARBA" id="ARBA00009156"/>
    </source>
</evidence>
<dbReference type="SUPFAM" id="SSF53067">
    <property type="entry name" value="Actin-like ATPase domain"/>
    <property type="match status" value="2"/>
</dbReference>